<comment type="caution">
    <text evidence="1">The sequence shown here is derived from an EMBL/GenBank/DDBJ whole genome shotgun (WGS) entry which is preliminary data.</text>
</comment>
<dbReference type="AlphaFoldDB" id="A0A1R1MJH6"/>
<evidence type="ECO:0000313" key="1">
    <source>
        <dbReference type="EMBL" id="OMH39906.1"/>
    </source>
</evidence>
<dbReference type="STRING" id="1914305.BLW93_08035"/>
<dbReference type="RefSeq" id="WP_076713577.1">
    <property type="nucleotide sequence ID" value="NZ_MOEN01000039.1"/>
</dbReference>
<accession>A0A1R1MJH6</accession>
<evidence type="ECO:0000313" key="2">
    <source>
        <dbReference type="Proteomes" id="UP000187408"/>
    </source>
</evidence>
<sequence>MRRFLSATLILMGIITVLTGSARADYSAIYGTYIDYSSGSKIGGPSLTGYYSTGNLTRTYSFGLSLTSIKYSDNYTSSATFKRYGISNAGIDFLNQLDVTVEGSVTNELLKNHTFTFGLHYIITNDNLTNNGIVFYFDGTYFKPYNWNSGVEFAVSYYPETIDLQVIQLSPHFGKYYYTTFGTFYGGAKFYYITLNKPDEIGVNDKNFYSTEVFLNFYRGKTDLGFSVWKGEQVFAVKNSGFVVYNLTEKYESGVSVEGGYYFTKNYRLGATISINKFEDLETGNDVTQTVVTVSLGYKW</sequence>
<organism evidence="1 2">
    <name type="scientific">Desulfurobacterium indicum</name>
    <dbReference type="NCBI Taxonomy" id="1914305"/>
    <lineage>
        <taxon>Bacteria</taxon>
        <taxon>Pseudomonadati</taxon>
        <taxon>Aquificota</taxon>
        <taxon>Aquificia</taxon>
        <taxon>Desulfurobacteriales</taxon>
        <taxon>Desulfurobacteriaceae</taxon>
        <taxon>Desulfurobacterium</taxon>
    </lineage>
</organism>
<keyword evidence="2" id="KW-1185">Reference proteome</keyword>
<gene>
    <name evidence="1" type="ORF">BLW93_08035</name>
</gene>
<protein>
    <submittedName>
        <fullName evidence="1">Uncharacterized protein</fullName>
    </submittedName>
</protein>
<dbReference type="OrthoDB" id="9775762at2"/>
<name>A0A1R1MJH6_9BACT</name>
<reference evidence="1 2" key="1">
    <citation type="submission" date="2016-10" db="EMBL/GenBank/DDBJ databases">
        <title>Genome sequence of a sulfur-reducing bacterium Desulfurobacterium indicum K6013.</title>
        <authorList>
            <person name="Cao J."/>
            <person name="Shao Z."/>
            <person name="Alain K."/>
            <person name="Jebbar M."/>
        </authorList>
    </citation>
    <scope>NUCLEOTIDE SEQUENCE [LARGE SCALE GENOMIC DNA]</scope>
    <source>
        <strain evidence="1 2">K6013</strain>
    </source>
</reference>
<proteinExistence type="predicted"/>
<dbReference type="EMBL" id="MOEN01000039">
    <property type="protein sequence ID" value="OMH39906.1"/>
    <property type="molecule type" value="Genomic_DNA"/>
</dbReference>
<dbReference type="Proteomes" id="UP000187408">
    <property type="component" value="Unassembled WGS sequence"/>
</dbReference>